<accession>A0A9Q1F5Q8</accession>
<evidence type="ECO:0000259" key="1">
    <source>
        <dbReference type="Pfam" id="PF13358"/>
    </source>
</evidence>
<proteinExistence type="predicted"/>
<gene>
    <name evidence="2" type="ORF">SKAU_G00231370</name>
</gene>
<dbReference type="Gene3D" id="3.30.420.10">
    <property type="entry name" value="Ribonuclease H-like superfamily/Ribonuclease H"/>
    <property type="match status" value="1"/>
</dbReference>
<evidence type="ECO:0000313" key="3">
    <source>
        <dbReference type="Proteomes" id="UP001152622"/>
    </source>
</evidence>
<dbReference type="Proteomes" id="UP001152622">
    <property type="component" value="Chromosome 8"/>
</dbReference>
<evidence type="ECO:0000313" key="2">
    <source>
        <dbReference type="EMBL" id="KAJ8351661.1"/>
    </source>
</evidence>
<comment type="caution">
    <text evidence="2">The sequence shown here is derived from an EMBL/GenBank/DDBJ whole genome shotgun (WGS) entry which is preliminary data.</text>
</comment>
<dbReference type="OrthoDB" id="8939043at2759"/>
<dbReference type="InterPro" id="IPR038717">
    <property type="entry name" value="Tc1-like_DDE_dom"/>
</dbReference>
<protein>
    <recommendedName>
        <fullName evidence="1">Tc1-like transposase DDE domain-containing protein</fullName>
    </recommendedName>
</protein>
<organism evidence="2 3">
    <name type="scientific">Synaphobranchus kaupii</name>
    <name type="common">Kaup's arrowtooth eel</name>
    <dbReference type="NCBI Taxonomy" id="118154"/>
    <lineage>
        <taxon>Eukaryota</taxon>
        <taxon>Metazoa</taxon>
        <taxon>Chordata</taxon>
        <taxon>Craniata</taxon>
        <taxon>Vertebrata</taxon>
        <taxon>Euteleostomi</taxon>
        <taxon>Actinopterygii</taxon>
        <taxon>Neopterygii</taxon>
        <taxon>Teleostei</taxon>
        <taxon>Anguilliformes</taxon>
        <taxon>Synaphobranchidae</taxon>
        <taxon>Synaphobranchus</taxon>
    </lineage>
</organism>
<dbReference type="Pfam" id="PF13358">
    <property type="entry name" value="DDE_3"/>
    <property type="match status" value="1"/>
</dbReference>
<name>A0A9Q1F5Q8_SYNKA</name>
<dbReference type="GO" id="GO:0003676">
    <property type="term" value="F:nucleic acid binding"/>
    <property type="evidence" value="ECO:0007669"/>
    <property type="project" value="InterPro"/>
</dbReference>
<reference evidence="2" key="1">
    <citation type="journal article" date="2023" name="Science">
        <title>Genome structures resolve the early diversification of teleost fishes.</title>
        <authorList>
            <person name="Parey E."/>
            <person name="Louis A."/>
            <person name="Montfort J."/>
            <person name="Bouchez O."/>
            <person name="Roques C."/>
            <person name="Iampietro C."/>
            <person name="Lluch J."/>
            <person name="Castinel A."/>
            <person name="Donnadieu C."/>
            <person name="Desvignes T."/>
            <person name="Floi Bucao C."/>
            <person name="Jouanno E."/>
            <person name="Wen M."/>
            <person name="Mejri S."/>
            <person name="Dirks R."/>
            <person name="Jansen H."/>
            <person name="Henkel C."/>
            <person name="Chen W.J."/>
            <person name="Zahm M."/>
            <person name="Cabau C."/>
            <person name="Klopp C."/>
            <person name="Thompson A.W."/>
            <person name="Robinson-Rechavi M."/>
            <person name="Braasch I."/>
            <person name="Lecointre G."/>
            <person name="Bobe J."/>
            <person name="Postlethwait J.H."/>
            <person name="Berthelot C."/>
            <person name="Roest Crollius H."/>
            <person name="Guiguen Y."/>
        </authorList>
    </citation>
    <scope>NUCLEOTIDE SEQUENCE</scope>
    <source>
        <strain evidence="2">WJC10195</strain>
    </source>
</reference>
<keyword evidence="3" id="KW-1185">Reference proteome</keyword>
<dbReference type="AlphaFoldDB" id="A0A9Q1F5Q8"/>
<dbReference type="InterPro" id="IPR036397">
    <property type="entry name" value="RNaseH_sf"/>
</dbReference>
<dbReference type="EMBL" id="JAINUF010000008">
    <property type="protein sequence ID" value="KAJ8351661.1"/>
    <property type="molecule type" value="Genomic_DNA"/>
</dbReference>
<feature type="domain" description="Tc1-like transposase DDE" evidence="1">
    <location>
        <begin position="13"/>
        <end position="156"/>
    </location>
</feature>
<sequence>MELEANAAPHMFIYVDEAGFNLSKVRRRGKDIIGQRDTINVPGQRWGNITMCAAISRDGVMPHIPTIGPYNSACLITFLDALYDRRLPPQERDLVAPDLPIFVVAWDNVAFHHSTLVREWFAAWSHIIMEFLLPYSPILNPIEEFFSAWRWKVYDHRPYD</sequence>